<dbReference type="AlphaFoldDB" id="A0AAN6GAX6"/>
<accession>A0AAN6GAX6</accession>
<dbReference type="Pfam" id="PF22514">
    <property type="entry name" value="EXPB1_D1"/>
    <property type="match status" value="2"/>
</dbReference>
<dbReference type="InterPro" id="IPR036908">
    <property type="entry name" value="RlpA-like_sf"/>
</dbReference>
<gene>
    <name evidence="2" type="ORF">OC842_003589</name>
</gene>
<reference evidence="2" key="1">
    <citation type="journal article" date="2023" name="PhytoFront">
        <title>Draft Genome Resources of Seven Strains of Tilletia horrida, Causal Agent of Kernel Smut of Rice.</title>
        <authorList>
            <person name="Khanal S."/>
            <person name="Antony Babu S."/>
            <person name="Zhou X.G."/>
        </authorList>
    </citation>
    <scope>NUCLEOTIDE SEQUENCE</scope>
    <source>
        <strain evidence="2">TX3</strain>
    </source>
</reference>
<dbReference type="EMBL" id="JAPDMQ010000183">
    <property type="protein sequence ID" value="KAK0531553.1"/>
    <property type="molecule type" value="Genomic_DNA"/>
</dbReference>
<evidence type="ECO:0000313" key="2">
    <source>
        <dbReference type="EMBL" id="KAK0531553.1"/>
    </source>
</evidence>
<feature type="transmembrane region" description="Helical" evidence="1">
    <location>
        <begin position="277"/>
        <end position="299"/>
    </location>
</feature>
<dbReference type="SUPFAM" id="SSF50685">
    <property type="entry name" value="Barwin-like endoglucanases"/>
    <property type="match status" value="1"/>
</dbReference>
<organism evidence="2 3">
    <name type="scientific">Tilletia horrida</name>
    <dbReference type="NCBI Taxonomy" id="155126"/>
    <lineage>
        <taxon>Eukaryota</taxon>
        <taxon>Fungi</taxon>
        <taxon>Dikarya</taxon>
        <taxon>Basidiomycota</taxon>
        <taxon>Ustilaginomycotina</taxon>
        <taxon>Exobasidiomycetes</taxon>
        <taxon>Tilletiales</taxon>
        <taxon>Tilletiaceae</taxon>
        <taxon>Tilletia</taxon>
    </lineage>
</organism>
<keyword evidence="1" id="KW-0472">Membrane</keyword>
<protein>
    <recommendedName>
        <fullName evidence="4">Expansin-like EG45 domain-containing protein</fullName>
    </recommendedName>
</protein>
<dbReference type="Proteomes" id="UP001176521">
    <property type="component" value="Unassembled WGS sequence"/>
</dbReference>
<evidence type="ECO:0008006" key="4">
    <source>
        <dbReference type="Google" id="ProtNLM"/>
    </source>
</evidence>
<keyword evidence="1" id="KW-0812">Transmembrane</keyword>
<keyword evidence="3" id="KW-1185">Reference proteome</keyword>
<proteinExistence type="predicted"/>
<dbReference type="Gene3D" id="2.40.40.10">
    <property type="entry name" value="RlpA-like domain"/>
    <property type="match status" value="1"/>
</dbReference>
<evidence type="ECO:0000313" key="3">
    <source>
        <dbReference type="Proteomes" id="UP001176521"/>
    </source>
</evidence>
<sequence>MTHYDLPNPYVAACGCVQSAPSMPSAALNVLAFGSQTSFGPSCGLCAKLTLVSTPLAAIPDTSGSGTGSLAGDPNPGDAGIAFTEEEQADGTAPSVVVKIVDSCPLGPPWCNATVAGGGNALGSMVHFDLAWSPTQKDGPIPQDFFPGTHDYGVWQIRYDFVDCAAWRGFSNKRVVGSDWVQQDSACCPKNPPLPSDPAFNNTIFASQEAQRGLPRACPNYADTLLADPALVPNTSNPLSKHDHDGPAAGGAWTGAAFSSLRPPFKVGGGGGTASTLLAAFVWSVSLPALMLGVALPLLS</sequence>
<name>A0AAN6GAX6_9BASI</name>
<keyword evidence="1" id="KW-1133">Transmembrane helix</keyword>
<evidence type="ECO:0000256" key="1">
    <source>
        <dbReference type="SAM" id="Phobius"/>
    </source>
</evidence>
<comment type="caution">
    <text evidence="2">The sequence shown here is derived from an EMBL/GenBank/DDBJ whole genome shotgun (WGS) entry which is preliminary data.</text>
</comment>